<feature type="domain" description="HAMP" evidence="14">
    <location>
        <begin position="222"/>
        <end position="276"/>
    </location>
</feature>
<evidence type="ECO:0000256" key="9">
    <source>
        <dbReference type="ARBA" id="ARBA00022989"/>
    </source>
</evidence>
<dbReference type="CDD" id="cd00082">
    <property type="entry name" value="HisKA"/>
    <property type="match status" value="1"/>
</dbReference>
<dbReference type="Pfam" id="PF02518">
    <property type="entry name" value="HATPase_c"/>
    <property type="match status" value="1"/>
</dbReference>
<accession>A0ABW1URY8</accession>
<comment type="catalytic activity">
    <reaction evidence="1">
        <text>ATP + protein L-histidine = ADP + protein N-phospho-L-histidine.</text>
        <dbReference type="EC" id="2.7.13.3"/>
    </reaction>
</comment>
<dbReference type="RefSeq" id="WP_125601037.1">
    <property type="nucleotide sequence ID" value="NZ_JBHSSM010000023.1"/>
</dbReference>
<keyword evidence="6" id="KW-0808">Transferase</keyword>
<evidence type="ECO:0000313" key="15">
    <source>
        <dbReference type="EMBL" id="MFC6316043.1"/>
    </source>
</evidence>
<evidence type="ECO:0000256" key="11">
    <source>
        <dbReference type="ARBA" id="ARBA00023136"/>
    </source>
</evidence>
<evidence type="ECO:0000256" key="5">
    <source>
        <dbReference type="ARBA" id="ARBA00022553"/>
    </source>
</evidence>
<dbReference type="InterPro" id="IPR004358">
    <property type="entry name" value="Sig_transdc_His_kin-like_C"/>
</dbReference>
<evidence type="ECO:0000256" key="6">
    <source>
        <dbReference type="ARBA" id="ARBA00022679"/>
    </source>
</evidence>
<dbReference type="SMART" id="SM00387">
    <property type="entry name" value="HATPase_c"/>
    <property type="match status" value="1"/>
</dbReference>
<dbReference type="SMART" id="SM00304">
    <property type="entry name" value="HAMP"/>
    <property type="match status" value="1"/>
</dbReference>
<proteinExistence type="predicted"/>
<reference evidence="16" key="1">
    <citation type="journal article" date="2019" name="Int. J. Syst. Evol. Microbiol.">
        <title>The Global Catalogue of Microorganisms (GCM) 10K type strain sequencing project: providing services to taxonomists for standard genome sequencing and annotation.</title>
        <authorList>
            <consortium name="The Broad Institute Genomics Platform"/>
            <consortium name="The Broad Institute Genome Sequencing Center for Infectious Disease"/>
            <person name="Wu L."/>
            <person name="Ma J."/>
        </authorList>
    </citation>
    <scope>NUCLEOTIDE SEQUENCE [LARGE SCALE GENOMIC DNA]</scope>
    <source>
        <strain evidence="16">CCM 8897</strain>
    </source>
</reference>
<dbReference type="Proteomes" id="UP001596310">
    <property type="component" value="Unassembled WGS sequence"/>
</dbReference>
<evidence type="ECO:0000256" key="3">
    <source>
        <dbReference type="ARBA" id="ARBA00012438"/>
    </source>
</evidence>
<dbReference type="SUPFAM" id="SSF158472">
    <property type="entry name" value="HAMP domain-like"/>
    <property type="match status" value="1"/>
</dbReference>
<feature type="transmembrane region" description="Helical" evidence="12">
    <location>
        <begin position="21"/>
        <end position="47"/>
    </location>
</feature>
<evidence type="ECO:0000256" key="10">
    <source>
        <dbReference type="ARBA" id="ARBA00023012"/>
    </source>
</evidence>
<evidence type="ECO:0000256" key="1">
    <source>
        <dbReference type="ARBA" id="ARBA00000085"/>
    </source>
</evidence>
<protein>
    <recommendedName>
        <fullName evidence="4">Signal transduction histidine-protein kinase ArlS</fullName>
        <ecNumber evidence="3">2.7.13.3</ecNumber>
    </recommendedName>
</protein>
<dbReference type="Pfam" id="PF00672">
    <property type="entry name" value="HAMP"/>
    <property type="match status" value="1"/>
</dbReference>
<dbReference type="InterPro" id="IPR003594">
    <property type="entry name" value="HATPase_dom"/>
</dbReference>
<feature type="transmembrane region" description="Helical" evidence="12">
    <location>
        <begin position="200"/>
        <end position="221"/>
    </location>
</feature>
<keyword evidence="5" id="KW-0597">Phosphoprotein</keyword>
<dbReference type="InterPro" id="IPR036097">
    <property type="entry name" value="HisK_dim/P_sf"/>
</dbReference>
<dbReference type="InterPro" id="IPR003661">
    <property type="entry name" value="HisK_dim/P_dom"/>
</dbReference>
<evidence type="ECO:0000259" key="14">
    <source>
        <dbReference type="PROSITE" id="PS50885"/>
    </source>
</evidence>
<dbReference type="SUPFAM" id="SSF55874">
    <property type="entry name" value="ATPase domain of HSP90 chaperone/DNA topoisomerase II/histidine kinase"/>
    <property type="match status" value="1"/>
</dbReference>
<evidence type="ECO:0000256" key="2">
    <source>
        <dbReference type="ARBA" id="ARBA00004141"/>
    </source>
</evidence>
<evidence type="ECO:0000256" key="12">
    <source>
        <dbReference type="SAM" id="Phobius"/>
    </source>
</evidence>
<keyword evidence="11 12" id="KW-0472">Membrane</keyword>
<gene>
    <name evidence="15" type="ORF">ACFQHW_10760</name>
</gene>
<dbReference type="InterPro" id="IPR041610">
    <property type="entry name" value="ArlS_N"/>
</dbReference>
<dbReference type="PROSITE" id="PS50885">
    <property type="entry name" value="HAMP"/>
    <property type="match status" value="1"/>
</dbReference>
<name>A0ABW1URY8_9LACO</name>
<comment type="subcellular location">
    <subcellularLocation>
        <location evidence="2">Membrane</location>
        <topology evidence="2">Multi-pass membrane protein</topology>
    </subcellularLocation>
</comment>
<sequence>MAEKRDEPTKQPKKKMRLTLRVKWSAAVGLTIFFTFVIFASIIYATFSNNLLAQEKTATAETTKLVTDRLRSVKDNLTIAKVVPLMTPEYYQNDDVSGASREQTNSDPFYEDSIFNQLSRSDLSVSVYNREEEQVFISRDTAIEFKPVSKRTQQLIRSQGRRVIVTTIPVRERTSNRLTGYVMLVNQMDSLYRSTQELRWQMTVLIAVAVLFSGSVGYIIVHRLLKRLNLISKTIRTIDQSPESTARIPQLSGNDEISDLAQQFNSMLDQIQQYIEQQKQFVGDVSHELRTPVAVIQGHLQLLNRWGKDDPEVLAESLEAATQEATRMNSLIEEMLQLTRAEQVDLKSVHEEADVPAVISQVVDNIQMLHPDFLVQADVDLPPATMVRMNRHHLEQLLIILLDNAVKYSASRKEVHLGADMGQHHLHIVVQDFGLGISAQDQQRIFNRFYRVDKARSRERGGNGLGLSIAYRLVKAYGGDLTVESVENSGSLFKVTLPLKPPATALIAGPDEPTGGK</sequence>
<evidence type="ECO:0000256" key="7">
    <source>
        <dbReference type="ARBA" id="ARBA00022692"/>
    </source>
</evidence>
<dbReference type="EMBL" id="JBHSSM010000023">
    <property type="protein sequence ID" value="MFC6316043.1"/>
    <property type="molecule type" value="Genomic_DNA"/>
</dbReference>
<dbReference type="PANTHER" id="PTHR45528">
    <property type="entry name" value="SENSOR HISTIDINE KINASE CPXA"/>
    <property type="match status" value="1"/>
</dbReference>
<dbReference type="InterPro" id="IPR050398">
    <property type="entry name" value="HssS/ArlS-like"/>
</dbReference>
<dbReference type="PROSITE" id="PS50109">
    <property type="entry name" value="HIS_KIN"/>
    <property type="match status" value="1"/>
</dbReference>
<dbReference type="InterPro" id="IPR005467">
    <property type="entry name" value="His_kinase_dom"/>
</dbReference>
<dbReference type="SUPFAM" id="SSF47384">
    <property type="entry name" value="Homodimeric domain of signal transducing histidine kinase"/>
    <property type="match status" value="1"/>
</dbReference>
<keyword evidence="8" id="KW-0418">Kinase</keyword>
<evidence type="ECO:0000313" key="16">
    <source>
        <dbReference type="Proteomes" id="UP001596310"/>
    </source>
</evidence>
<dbReference type="SMART" id="SM00388">
    <property type="entry name" value="HisKA"/>
    <property type="match status" value="1"/>
</dbReference>
<dbReference type="Pfam" id="PF00512">
    <property type="entry name" value="HisKA"/>
    <property type="match status" value="1"/>
</dbReference>
<dbReference type="PRINTS" id="PR00344">
    <property type="entry name" value="BCTRLSENSOR"/>
</dbReference>
<comment type="caution">
    <text evidence="15">The sequence shown here is derived from an EMBL/GenBank/DDBJ whole genome shotgun (WGS) entry which is preliminary data.</text>
</comment>
<dbReference type="InterPro" id="IPR003660">
    <property type="entry name" value="HAMP_dom"/>
</dbReference>
<keyword evidence="15" id="KW-0547">Nucleotide-binding</keyword>
<dbReference type="PANTHER" id="PTHR45528:SF12">
    <property type="entry name" value="SENSOR HISTIDINE KINASE ARSS"/>
    <property type="match status" value="1"/>
</dbReference>
<keyword evidence="10" id="KW-0902">Two-component regulatory system</keyword>
<feature type="domain" description="Histidine kinase" evidence="13">
    <location>
        <begin position="284"/>
        <end position="501"/>
    </location>
</feature>
<evidence type="ECO:0000256" key="4">
    <source>
        <dbReference type="ARBA" id="ARBA00015735"/>
    </source>
</evidence>
<keyword evidence="9 12" id="KW-1133">Transmembrane helix</keyword>
<dbReference type="Gene3D" id="6.10.340.10">
    <property type="match status" value="1"/>
</dbReference>
<dbReference type="GO" id="GO:0005524">
    <property type="term" value="F:ATP binding"/>
    <property type="evidence" value="ECO:0007669"/>
    <property type="project" value="UniProtKB-KW"/>
</dbReference>
<keyword evidence="16" id="KW-1185">Reference proteome</keyword>
<evidence type="ECO:0000259" key="13">
    <source>
        <dbReference type="PROSITE" id="PS50109"/>
    </source>
</evidence>
<dbReference type="EC" id="2.7.13.3" evidence="3"/>
<dbReference type="Gene3D" id="3.30.565.10">
    <property type="entry name" value="Histidine kinase-like ATPase, C-terminal domain"/>
    <property type="match status" value="1"/>
</dbReference>
<dbReference type="InterPro" id="IPR036890">
    <property type="entry name" value="HATPase_C_sf"/>
</dbReference>
<keyword evidence="15" id="KW-0067">ATP-binding</keyword>
<evidence type="ECO:0000256" key="8">
    <source>
        <dbReference type="ARBA" id="ARBA00022777"/>
    </source>
</evidence>
<dbReference type="CDD" id="cd06225">
    <property type="entry name" value="HAMP"/>
    <property type="match status" value="1"/>
</dbReference>
<keyword evidence="7 12" id="KW-0812">Transmembrane</keyword>
<organism evidence="15 16">
    <name type="scientific">Lapidilactobacillus achengensis</name>
    <dbReference type="NCBI Taxonomy" id="2486000"/>
    <lineage>
        <taxon>Bacteria</taxon>
        <taxon>Bacillati</taxon>
        <taxon>Bacillota</taxon>
        <taxon>Bacilli</taxon>
        <taxon>Lactobacillales</taxon>
        <taxon>Lactobacillaceae</taxon>
        <taxon>Lapidilactobacillus</taxon>
    </lineage>
</organism>
<dbReference type="Pfam" id="PF18719">
    <property type="entry name" value="ArlS_N"/>
    <property type="match status" value="1"/>
</dbReference>
<dbReference type="Gene3D" id="1.10.287.130">
    <property type="match status" value="1"/>
</dbReference>